<dbReference type="OrthoDB" id="386518at2759"/>
<feature type="region of interest" description="Disordered" evidence="1">
    <location>
        <begin position="140"/>
        <end position="215"/>
    </location>
</feature>
<feature type="compositionally biased region" description="Basic and acidic residues" evidence="1">
    <location>
        <begin position="307"/>
        <end position="335"/>
    </location>
</feature>
<dbReference type="RefSeq" id="XP_008818230.1">
    <property type="nucleotide sequence ID" value="XM_008820008.1"/>
</dbReference>
<name>W7A7P3_9APIC</name>
<evidence type="ECO:0000313" key="3">
    <source>
        <dbReference type="EMBL" id="EUD65139.1"/>
    </source>
</evidence>
<dbReference type="EMBL" id="KI965482">
    <property type="protein sequence ID" value="EUD65139.1"/>
    <property type="molecule type" value="Genomic_DNA"/>
</dbReference>
<sequence length="468" mass="53990">MKISTLWNIAIFTILLSKVVHIALVKFAPRKERKKFSSSILWKFFETTGDEYKGRILTEEEEKNMDDSIENFIRDNNVNYSDTFVSLINTTMLEDIDVNGTEITESKPIKEDTEEEKKKKKRTRRYRACCKVLGHPCKKHNKKGKNVLTKENAQATTAEEGNEKVEEKPIKTRKRTTPVGEPTRFSKRLRRKYRGKSSSESEENTANTEEPVLVPKVPTRKYENIFLTEPTNEMVKEKNMKLLEIHSYKVRTSNNSEINKLQAPGISDTDSDDKELDEKKTSEEPNFQIEENKHNLQYGIILSEVGSERNIENKDSQGDNDKEESQENSDKKDSGGSDISSESSHEEWKETENEEKTDSDTETSSEALEQEELDEKKTSLVPNIQFKQNRLNLWYLSNFRDVGSEGNIENKDSQKDTHKEDSGSLKNSSQSSYEKWRNTENEENTESDSDGEKSSGTSEEELQNLQWD</sequence>
<feature type="compositionally biased region" description="Polar residues" evidence="1">
    <location>
        <begin position="424"/>
        <end position="433"/>
    </location>
</feature>
<keyword evidence="2" id="KW-1133">Transmembrane helix</keyword>
<dbReference type="Proteomes" id="UP000030640">
    <property type="component" value="Unassembled WGS sequence"/>
</dbReference>
<reference evidence="3 4" key="1">
    <citation type="submission" date="2013-02" db="EMBL/GenBank/DDBJ databases">
        <title>The Genome Sequence of Plasmodium inui San Antonio 1.</title>
        <authorList>
            <consortium name="The Broad Institute Genome Sequencing Platform"/>
            <consortium name="The Broad Institute Genome Sequencing Center for Infectious Disease"/>
            <person name="Neafsey D."/>
            <person name="Cheeseman I."/>
            <person name="Volkman S."/>
            <person name="Adams J."/>
            <person name="Walker B."/>
            <person name="Young S.K."/>
            <person name="Zeng Q."/>
            <person name="Gargeya S."/>
            <person name="Fitzgerald M."/>
            <person name="Haas B."/>
            <person name="Abouelleil A."/>
            <person name="Alvarado L."/>
            <person name="Arachchi H.M."/>
            <person name="Berlin A.M."/>
            <person name="Chapman S.B."/>
            <person name="Dewar J."/>
            <person name="Goldberg J."/>
            <person name="Griggs A."/>
            <person name="Gujja S."/>
            <person name="Hansen M."/>
            <person name="Howarth C."/>
            <person name="Imamovic A."/>
            <person name="Larimer J."/>
            <person name="McCowan C."/>
            <person name="Murphy C."/>
            <person name="Neiman D."/>
            <person name="Pearson M."/>
            <person name="Priest M."/>
            <person name="Roberts A."/>
            <person name="Saif S."/>
            <person name="Shea T."/>
            <person name="Sisk P."/>
            <person name="Sykes S."/>
            <person name="Wortman J."/>
            <person name="Nusbaum C."/>
            <person name="Birren B."/>
        </authorList>
    </citation>
    <scope>NUCLEOTIDE SEQUENCE [LARGE SCALE GENOMIC DNA]</scope>
    <source>
        <strain evidence="3 4">San Antonio 1</strain>
    </source>
</reference>
<evidence type="ECO:0000313" key="4">
    <source>
        <dbReference type="Proteomes" id="UP000030640"/>
    </source>
</evidence>
<feature type="region of interest" description="Disordered" evidence="1">
    <location>
        <begin position="307"/>
        <end position="384"/>
    </location>
</feature>
<keyword evidence="4" id="KW-1185">Reference proteome</keyword>
<dbReference type="AlphaFoldDB" id="W7A7P3"/>
<feature type="compositionally biased region" description="Basic and acidic residues" evidence="1">
    <location>
        <begin position="161"/>
        <end position="170"/>
    </location>
</feature>
<feature type="region of interest" description="Disordered" evidence="1">
    <location>
        <begin position="403"/>
        <end position="468"/>
    </location>
</feature>
<proteinExistence type="predicted"/>
<feature type="compositionally biased region" description="Basic residues" evidence="1">
    <location>
        <begin position="185"/>
        <end position="195"/>
    </location>
</feature>
<accession>W7A7P3</accession>
<feature type="transmembrane region" description="Helical" evidence="2">
    <location>
        <begin position="6"/>
        <end position="25"/>
    </location>
</feature>
<organism evidence="3 4">
    <name type="scientific">Plasmodium inui San Antonio 1</name>
    <dbReference type="NCBI Taxonomy" id="1237626"/>
    <lineage>
        <taxon>Eukaryota</taxon>
        <taxon>Sar</taxon>
        <taxon>Alveolata</taxon>
        <taxon>Apicomplexa</taxon>
        <taxon>Aconoidasida</taxon>
        <taxon>Haemosporida</taxon>
        <taxon>Plasmodiidae</taxon>
        <taxon>Plasmodium</taxon>
        <taxon>Plasmodium (Plasmodium)</taxon>
    </lineage>
</organism>
<protein>
    <submittedName>
        <fullName evidence="3">Uncharacterized protein</fullName>
    </submittedName>
</protein>
<keyword evidence="2" id="KW-0812">Transmembrane</keyword>
<feature type="compositionally biased region" description="Basic and acidic residues" evidence="1">
    <location>
        <begin position="408"/>
        <end position="423"/>
    </location>
</feature>
<feature type="compositionally biased region" description="Acidic residues" evidence="1">
    <location>
        <begin position="360"/>
        <end position="373"/>
    </location>
</feature>
<dbReference type="GeneID" id="20039699"/>
<feature type="compositionally biased region" description="Basic and acidic residues" evidence="1">
    <location>
        <begin position="343"/>
        <end position="359"/>
    </location>
</feature>
<gene>
    <name evidence="3" type="ORF">C922_04425</name>
</gene>
<dbReference type="VEuPathDB" id="PlasmoDB:C922_04425"/>
<evidence type="ECO:0000256" key="2">
    <source>
        <dbReference type="SAM" id="Phobius"/>
    </source>
</evidence>
<evidence type="ECO:0000256" key="1">
    <source>
        <dbReference type="SAM" id="MobiDB-lite"/>
    </source>
</evidence>
<feature type="region of interest" description="Disordered" evidence="1">
    <location>
        <begin position="256"/>
        <end position="295"/>
    </location>
</feature>
<feature type="compositionally biased region" description="Polar residues" evidence="1">
    <location>
        <begin position="149"/>
        <end position="159"/>
    </location>
</feature>
<keyword evidence="2" id="KW-0472">Membrane</keyword>